<dbReference type="SUPFAM" id="SSF51658">
    <property type="entry name" value="Xylose isomerase-like"/>
    <property type="match status" value="1"/>
</dbReference>
<dbReference type="InterPro" id="IPR036237">
    <property type="entry name" value="Xyl_isomerase-like_sf"/>
</dbReference>
<dbReference type="GO" id="GO:0003677">
    <property type="term" value="F:DNA binding"/>
    <property type="evidence" value="ECO:0007669"/>
    <property type="project" value="InterPro"/>
</dbReference>
<dbReference type="GO" id="GO:0003906">
    <property type="term" value="F:DNA-(apurinic or apyrimidinic site) endonuclease activity"/>
    <property type="evidence" value="ECO:0007669"/>
    <property type="project" value="TreeGrafter"/>
</dbReference>
<evidence type="ECO:0000256" key="7">
    <source>
        <dbReference type="ARBA" id="ARBA00023204"/>
    </source>
</evidence>
<evidence type="ECO:0000256" key="1">
    <source>
        <dbReference type="ARBA" id="ARBA00001947"/>
    </source>
</evidence>
<proteinExistence type="inferred from homology"/>
<dbReference type="EMBL" id="MN740296">
    <property type="protein sequence ID" value="QHT98794.1"/>
    <property type="molecule type" value="Genomic_DNA"/>
</dbReference>
<dbReference type="GO" id="GO:0008081">
    <property type="term" value="F:phosphoric diester hydrolase activity"/>
    <property type="evidence" value="ECO:0007669"/>
    <property type="project" value="TreeGrafter"/>
</dbReference>
<dbReference type="NCBIfam" id="TIGR00587">
    <property type="entry name" value="nfo"/>
    <property type="match status" value="1"/>
</dbReference>
<dbReference type="PANTHER" id="PTHR21445:SF0">
    <property type="entry name" value="APURINIC-APYRIMIDINIC ENDONUCLEASE"/>
    <property type="match status" value="1"/>
</dbReference>
<dbReference type="GO" id="GO:0006284">
    <property type="term" value="P:base-excision repair"/>
    <property type="evidence" value="ECO:0007669"/>
    <property type="project" value="TreeGrafter"/>
</dbReference>
<comment type="similarity">
    <text evidence="2">Belongs to the AP endonuclease 2 family.</text>
</comment>
<dbReference type="PROSITE" id="PS51432">
    <property type="entry name" value="AP_NUCLEASE_F2_4"/>
    <property type="match status" value="1"/>
</dbReference>
<dbReference type="InterPro" id="IPR018246">
    <property type="entry name" value="AP_endonuc_F2_Zn_BS"/>
</dbReference>
<keyword evidence="5" id="KW-0378">Hydrolase</keyword>
<evidence type="ECO:0000256" key="3">
    <source>
        <dbReference type="ARBA" id="ARBA00022723"/>
    </source>
</evidence>
<sequence>MTSLMLETQWEVGSHLPYNGKISDVVLMGVKHGMYTIQFFMGDPKAAWKRDKIMDSDIELSKNLMNKFPINFFSHFPFCANLAGKATKGSLVWNGDVTIDNKVRGMLRALEYELDIVSKFKTSTNKAGVIIHPGSNVNRELGHWKVSETINKINFPNSDSYLLLENCAGEGNKLCRTISELALVLNNIEEKKVANVKVCIDTAHLWGQGEYNLSLVEEIDRLFEEFDSEIGLENLHLIHLNDAGVPLGAKRDVHACLGQGHIWKENFDSLHHLLTKCTEYQIPLVLETDISDMITIGRLWKNSS</sequence>
<evidence type="ECO:0000256" key="2">
    <source>
        <dbReference type="ARBA" id="ARBA00005340"/>
    </source>
</evidence>
<dbReference type="Gene3D" id="3.20.20.150">
    <property type="entry name" value="Divalent-metal-dependent TIM barrel enzymes"/>
    <property type="match status" value="1"/>
</dbReference>
<organism evidence="9">
    <name type="scientific">viral metagenome</name>
    <dbReference type="NCBI Taxonomy" id="1070528"/>
    <lineage>
        <taxon>unclassified sequences</taxon>
        <taxon>metagenomes</taxon>
        <taxon>organismal metagenomes</taxon>
    </lineage>
</organism>
<evidence type="ECO:0000256" key="4">
    <source>
        <dbReference type="ARBA" id="ARBA00022763"/>
    </source>
</evidence>
<keyword evidence="7" id="KW-0234">DNA repair</keyword>
<dbReference type="PANTHER" id="PTHR21445">
    <property type="entry name" value="ENDONUCLEASE IV ENDODEOXYRIBONUCLEASE IV"/>
    <property type="match status" value="1"/>
</dbReference>
<protein>
    <recommendedName>
        <fullName evidence="8">Xylose isomerase-like TIM barrel domain-containing protein</fullName>
    </recommendedName>
</protein>
<dbReference type="SMART" id="SM00518">
    <property type="entry name" value="AP2Ec"/>
    <property type="match status" value="1"/>
</dbReference>
<name>A0A6C0IZK8_9ZZZZ</name>
<evidence type="ECO:0000256" key="6">
    <source>
        <dbReference type="ARBA" id="ARBA00022833"/>
    </source>
</evidence>
<dbReference type="InterPro" id="IPR013022">
    <property type="entry name" value="Xyl_isomerase-like_TIM-brl"/>
</dbReference>
<evidence type="ECO:0000256" key="5">
    <source>
        <dbReference type="ARBA" id="ARBA00022801"/>
    </source>
</evidence>
<dbReference type="Pfam" id="PF01261">
    <property type="entry name" value="AP_endonuc_2"/>
    <property type="match status" value="1"/>
</dbReference>
<comment type="cofactor">
    <cofactor evidence="1">
        <name>Zn(2+)</name>
        <dbReference type="ChEBI" id="CHEBI:29105"/>
    </cofactor>
</comment>
<reference evidence="9" key="1">
    <citation type="journal article" date="2020" name="Nature">
        <title>Giant virus diversity and host interactions through global metagenomics.</title>
        <authorList>
            <person name="Schulz F."/>
            <person name="Roux S."/>
            <person name="Paez-Espino D."/>
            <person name="Jungbluth S."/>
            <person name="Walsh D.A."/>
            <person name="Denef V.J."/>
            <person name="McMahon K.D."/>
            <person name="Konstantinidis K.T."/>
            <person name="Eloe-Fadrosh E.A."/>
            <person name="Kyrpides N.C."/>
            <person name="Woyke T."/>
        </authorList>
    </citation>
    <scope>NUCLEOTIDE SEQUENCE</scope>
    <source>
        <strain evidence="9">GVMAG-M-3300025676-16</strain>
    </source>
</reference>
<keyword evidence="6" id="KW-0862">Zinc</keyword>
<evidence type="ECO:0000313" key="9">
    <source>
        <dbReference type="EMBL" id="QHT98794.1"/>
    </source>
</evidence>
<feature type="domain" description="Xylose isomerase-like TIM barrel" evidence="8">
    <location>
        <begin position="31"/>
        <end position="288"/>
    </location>
</feature>
<dbReference type="PROSITE" id="PS00731">
    <property type="entry name" value="AP_NUCLEASE_F2_3"/>
    <property type="match status" value="1"/>
</dbReference>
<evidence type="ECO:0000259" key="8">
    <source>
        <dbReference type="Pfam" id="PF01261"/>
    </source>
</evidence>
<keyword evidence="4" id="KW-0227">DNA damage</keyword>
<dbReference type="GO" id="GO:0008270">
    <property type="term" value="F:zinc ion binding"/>
    <property type="evidence" value="ECO:0007669"/>
    <property type="project" value="InterPro"/>
</dbReference>
<accession>A0A6C0IZK8</accession>
<dbReference type="InterPro" id="IPR001719">
    <property type="entry name" value="AP_endonuc_2"/>
</dbReference>
<dbReference type="AlphaFoldDB" id="A0A6C0IZK8"/>
<keyword evidence="3" id="KW-0479">Metal-binding</keyword>